<dbReference type="SUPFAM" id="SSF53067">
    <property type="entry name" value="Actin-like ATPase domain"/>
    <property type="match status" value="1"/>
</dbReference>
<reference evidence="4" key="2">
    <citation type="submission" date="2025-09" db="UniProtKB">
        <authorList>
            <consortium name="Ensembl"/>
        </authorList>
    </citation>
    <scope>IDENTIFICATION</scope>
</reference>
<dbReference type="PANTHER" id="PTHR43435:SF4">
    <property type="entry name" value="FGGY CARBOHYDRATE KINASE DOMAIN-CONTAINING PROTEIN"/>
    <property type="match status" value="1"/>
</dbReference>
<accession>A0A3P8WEK1</accession>
<evidence type="ECO:0000313" key="4">
    <source>
        <dbReference type="Ensembl" id="ENSCSEP00000025903.1"/>
    </source>
</evidence>
<dbReference type="Gene3D" id="3.30.420.40">
    <property type="match status" value="1"/>
</dbReference>
<keyword evidence="2" id="KW-0418">Kinase</keyword>
<dbReference type="GO" id="GO:0019150">
    <property type="term" value="F:D-ribulokinase activity"/>
    <property type="evidence" value="ECO:0007669"/>
    <property type="project" value="TreeGrafter"/>
</dbReference>
<evidence type="ECO:0000259" key="3">
    <source>
        <dbReference type="Pfam" id="PF00370"/>
    </source>
</evidence>
<sequence length="207" mass="22835">MWMDHRAVEQASSITNTGHKVLSRVGGVMSPEMQPPKLLWLKENLRESCWDKAAHFFDLPDFLSWKATGSLTRSLCTVVCKWMYCPPDGWDESFWTSIGLEDLLENNFSKIGSKTSAPGSPLGDGLTQEAAAELGLNPGTAVGSSLIDAHAGGLGITHWDGVLLLLLFFPITEIYRSSQCNGMDMRTRYTAFLNNNDGFYSVQTGQH</sequence>
<dbReference type="InterPro" id="IPR043129">
    <property type="entry name" value="ATPase_NBD"/>
</dbReference>
<dbReference type="GO" id="GO:0005737">
    <property type="term" value="C:cytoplasm"/>
    <property type="evidence" value="ECO:0007669"/>
    <property type="project" value="TreeGrafter"/>
</dbReference>
<keyword evidence="5" id="KW-1185">Reference proteome</keyword>
<evidence type="ECO:0000256" key="2">
    <source>
        <dbReference type="ARBA" id="ARBA00022777"/>
    </source>
</evidence>
<name>A0A3P8WEK1_CYNSE</name>
<dbReference type="GeneTree" id="ENSGT01000000214434"/>
<feature type="domain" description="Carbohydrate kinase FGGY N-terminal" evidence="3">
    <location>
        <begin position="1"/>
        <end position="155"/>
    </location>
</feature>
<dbReference type="Proteomes" id="UP000265120">
    <property type="component" value="Unassembled WGS sequence"/>
</dbReference>
<dbReference type="Pfam" id="PF00370">
    <property type="entry name" value="FGGY_N"/>
    <property type="match status" value="1"/>
</dbReference>
<organism evidence="4 5">
    <name type="scientific">Cynoglossus semilaevis</name>
    <name type="common">Tongue sole</name>
    <dbReference type="NCBI Taxonomy" id="244447"/>
    <lineage>
        <taxon>Eukaryota</taxon>
        <taxon>Metazoa</taxon>
        <taxon>Chordata</taxon>
        <taxon>Craniata</taxon>
        <taxon>Vertebrata</taxon>
        <taxon>Euteleostomi</taxon>
        <taxon>Actinopterygii</taxon>
        <taxon>Neopterygii</taxon>
        <taxon>Teleostei</taxon>
        <taxon>Neoteleostei</taxon>
        <taxon>Acanthomorphata</taxon>
        <taxon>Carangaria</taxon>
        <taxon>Pleuronectiformes</taxon>
        <taxon>Pleuronectoidei</taxon>
        <taxon>Cynoglossidae</taxon>
        <taxon>Cynoglossinae</taxon>
        <taxon>Cynoglossus</taxon>
    </lineage>
</organism>
<dbReference type="PANTHER" id="PTHR43435">
    <property type="entry name" value="RIBULOKINASE"/>
    <property type="match status" value="1"/>
</dbReference>
<dbReference type="STRING" id="244447.ENSCSEP00000025903"/>
<protein>
    <recommendedName>
        <fullName evidence="3">Carbohydrate kinase FGGY N-terminal domain-containing protein</fullName>
    </recommendedName>
</protein>
<evidence type="ECO:0000313" key="5">
    <source>
        <dbReference type="Proteomes" id="UP000265120"/>
    </source>
</evidence>
<dbReference type="InterPro" id="IPR018484">
    <property type="entry name" value="FGGY_N"/>
</dbReference>
<reference evidence="4" key="1">
    <citation type="submission" date="2025-08" db="UniProtKB">
        <authorList>
            <consortium name="Ensembl"/>
        </authorList>
    </citation>
    <scope>IDENTIFICATION</scope>
</reference>
<proteinExistence type="predicted"/>
<dbReference type="Ensembl" id="ENSCSET00000026242.1">
    <property type="protein sequence ID" value="ENSCSEP00000025903.1"/>
    <property type="gene ID" value="ENSCSEG00000016550.1"/>
</dbReference>
<evidence type="ECO:0000256" key="1">
    <source>
        <dbReference type="ARBA" id="ARBA00022679"/>
    </source>
</evidence>
<dbReference type="AlphaFoldDB" id="A0A3P8WEK1"/>
<dbReference type="InParanoid" id="A0A3P8WEK1"/>
<keyword evidence="1" id="KW-0808">Transferase</keyword>
<dbReference type="GO" id="GO:0019321">
    <property type="term" value="P:pentose metabolic process"/>
    <property type="evidence" value="ECO:0007669"/>
    <property type="project" value="TreeGrafter"/>
</dbReference>